<proteinExistence type="predicted"/>
<accession>A0A0W8FTM9</accession>
<evidence type="ECO:0000313" key="1">
    <source>
        <dbReference type="EMBL" id="KUG24234.1"/>
    </source>
</evidence>
<dbReference type="AlphaFoldDB" id="A0A0W8FTM9"/>
<reference evidence="1" key="1">
    <citation type="journal article" date="2015" name="Proc. Natl. Acad. Sci. U.S.A.">
        <title>Networks of energetic and metabolic interactions define dynamics in microbial communities.</title>
        <authorList>
            <person name="Embree M."/>
            <person name="Liu J.K."/>
            <person name="Al-Bassam M.M."/>
            <person name="Zengler K."/>
        </authorList>
    </citation>
    <scope>NUCLEOTIDE SEQUENCE</scope>
</reference>
<dbReference type="EMBL" id="LNQE01000856">
    <property type="protein sequence ID" value="KUG24234.1"/>
    <property type="molecule type" value="Genomic_DNA"/>
</dbReference>
<comment type="caution">
    <text evidence="1">The sequence shown here is derived from an EMBL/GenBank/DDBJ whole genome shotgun (WGS) entry which is preliminary data.</text>
</comment>
<name>A0A0W8FTM9_9ZZZZ</name>
<sequence>MIPFRLEAAACTASLPGMVKSYSYCAPFGCASGQRITRRQGGGSAGVFYIR</sequence>
<gene>
    <name evidence="1" type="ORF">ASZ90_005954</name>
</gene>
<organism evidence="1">
    <name type="scientific">hydrocarbon metagenome</name>
    <dbReference type="NCBI Taxonomy" id="938273"/>
    <lineage>
        <taxon>unclassified sequences</taxon>
        <taxon>metagenomes</taxon>
        <taxon>ecological metagenomes</taxon>
    </lineage>
</organism>
<protein>
    <submittedName>
        <fullName evidence="1">Uncharacterized protein</fullName>
    </submittedName>
</protein>